<evidence type="ECO:0000313" key="2">
    <source>
        <dbReference type="EMBL" id="GAA4650318.1"/>
    </source>
</evidence>
<comment type="caution">
    <text evidence="2">The sequence shown here is derived from an EMBL/GenBank/DDBJ whole genome shotgun (WGS) entry which is preliminary data.</text>
</comment>
<evidence type="ECO:0000256" key="1">
    <source>
        <dbReference type="SAM" id="MobiDB-lite"/>
    </source>
</evidence>
<organism evidence="2 3">
    <name type="scientific">Kistimonas scapharcae</name>
    <dbReference type="NCBI Taxonomy" id="1036133"/>
    <lineage>
        <taxon>Bacteria</taxon>
        <taxon>Pseudomonadati</taxon>
        <taxon>Pseudomonadota</taxon>
        <taxon>Gammaproteobacteria</taxon>
        <taxon>Oceanospirillales</taxon>
        <taxon>Endozoicomonadaceae</taxon>
        <taxon>Kistimonas</taxon>
    </lineage>
</organism>
<dbReference type="EMBL" id="BAABFL010000385">
    <property type="protein sequence ID" value="GAA4650318.1"/>
    <property type="molecule type" value="Genomic_DNA"/>
</dbReference>
<proteinExistence type="predicted"/>
<name>A0ABP8V4D0_9GAMM</name>
<sequence length="333" mass="37460">MLTNTETKLQYLDVKKDEVVYLRGLSAAEVQSRIESTKDIPPVEELQTLTLRKKKKKKKKNPELCVDAADAGSVDNSSSVAPVSKKSIPKLQGAEKTTISLDEPSKSDEHAEIENVEGALASGFEAEGVSGSGIETEGSVSGMSEDKTVANAITNLLSTNWDSKVRQAIAELEASKKEGEENHIYNIQWLNGVIDDMAKSKRKKEKGVEALREHLAWEHIHSVFKGGHREVMREHLNKAKELLLMNLSRKVGVQYQDMPEPKQLEADVYAQLERVKNILSPADIDEWLFGITCQTRSIAHVYSHFKAIYPNNQRFVQLYRSWYSLKSLYPYQS</sequence>
<gene>
    <name evidence="2" type="ORF">GCM10023116_26010</name>
</gene>
<protein>
    <submittedName>
        <fullName evidence="2">Uncharacterized protein</fullName>
    </submittedName>
</protein>
<keyword evidence="3" id="KW-1185">Reference proteome</keyword>
<feature type="region of interest" description="Disordered" evidence="1">
    <location>
        <begin position="52"/>
        <end position="111"/>
    </location>
</feature>
<reference evidence="3" key="1">
    <citation type="journal article" date="2019" name="Int. J. Syst. Evol. Microbiol.">
        <title>The Global Catalogue of Microorganisms (GCM) 10K type strain sequencing project: providing services to taxonomists for standard genome sequencing and annotation.</title>
        <authorList>
            <consortium name="The Broad Institute Genomics Platform"/>
            <consortium name="The Broad Institute Genome Sequencing Center for Infectious Disease"/>
            <person name="Wu L."/>
            <person name="Ma J."/>
        </authorList>
    </citation>
    <scope>NUCLEOTIDE SEQUENCE [LARGE SCALE GENOMIC DNA]</scope>
    <source>
        <strain evidence="3">JCM 17805</strain>
    </source>
</reference>
<dbReference type="Proteomes" id="UP001500604">
    <property type="component" value="Unassembled WGS sequence"/>
</dbReference>
<accession>A0ABP8V4D0</accession>
<evidence type="ECO:0000313" key="3">
    <source>
        <dbReference type="Proteomes" id="UP001500604"/>
    </source>
</evidence>